<name>A0A199W7B6_ANACO</name>
<evidence type="ECO:0000313" key="3">
    <source>
        <dbReference type="Proteomes" id="UP000092600"/>
    </source>
</evidence>
<reference evidence="2 3" key="1">
    <citation type="journal article" date="2016" name="DNA Res.">
        <title>The draft genome of MD-2 pineapple using hybrid error correction of long reads.</title>
        <authorList>
            <person name="Redwan R.M."/>
            <person name="Saidin A."/>
            <person name="Kumar S.V."/>
        </authorList>
    </citation>
    <scope>NUCLEOTIDE SEQUENCE [LARGE SCALE GENOMIC DNA]</scope>
    <source>
        <strain evidence="3">cv. MD2</strain>
        <tissue evidence="2">Leaf</tissue>
    </source>
</reference>
<feature type="compositionally biased region" description="Basic residues" evidence="1">
    <location>
        <begin position="233"/>
        <end position="243"/>
    </location>
</feature>
<dbReference type="AlphaFoldDB" id="A0A199W7B6"/>
<proteinExistence type="predicted"/>
<feature type="compositionally biased region" description="Low complexity" evidence="1">
    <location>
        <begin position="204"/>
        <end position="216"/>
    </location>
</feature>
<feature type="non-terminal residue" evidence="2">
    <location>
        <position position="243"/>
    </location>
</feature>
<gene>
    <name evidence="2" type="ORF">ACMD2_25965</name>
</gene>
<comment type="caution">
    <text evidence="2">The sequence shown here is derived from an EMBL/GenBank/DDBJ whole genome shotgun (WGS) entry which is preliminary data.</text>
</comment>
<accession>A0A199W7B6</accession>
<feature type="compositionally biased region" description="Basic and acidic residues" evidence="1">
    <location>
        <begin position="155"/>
        <end position="200"/>
    </location>
</feature>
<sequence length="243" mass="25861">MVELWNKLDGGAVWLGCSVDSLGFGEALSRTGGGHRVEACSGAGSACVRAGVRLGRPRLRIGPCPIGRGWRGFKSRKRGSASRGSAGARWSSLDARRSDFGLLFGLGLSPNRCGGARWVLDGGAAETRRKGSANSMRSLVELCGCSAELRRKRGERVAARSAEEAGERLDAERGIVEDGDAGRSRRRSAELRQRRGEGGRSARRWSASARRAQGARARGDIEEAARATSSRAGARRRRSASPA</sequence>
<evidence type="ECO:0000313" key="2">
    <source>
        <dbReference type="EMBL" id="OAY85347.1"/>
    </source>
</evidence>
<feature type="region of interest" description="Disordered" evidence="1">
    <location>
        <begin position="154"/>
        <end position="243"/>
    </location>
</feature>
<protein>
    <submittedName>
        <fullName evidence="2">Uncharacterized protein</fullName>
    </submittedName>
</protein>
<evidence type="ECO:0000256" key="1">
    <source>
        <dbReference type="SAM" id="MobiDB-lite"/>
    </source>
</evidence>
<dbReference type="EMBL" id="LSRQ01000107">
    <property type="protein sequence ID" value="OAY85347.1"/>
    <property type="molecule type" value="Genomic_DNA"/>
</dbReference>
<dbReference type="Proteomes" id="UP000092600">
    <property type="component" value="Unassembled WGS sequence"/>
</dbReference>
<organism evidence="2 3">
    <name type="scientific">Ananas comosus</name>
    <name type="common">Pineapple</name>
    <name type="synonym">Ananas ananas</name>
    <dbReference type="NCBI Taxonomy" id="4615"/>
    <lineage>
        <taxon>Eukaryota</taxon>
        <taxon>Viridiplantae</taxon>
        <taxon>Streptophyta</taxon>
        <taxon>Embryophyta</taxon>
        <taxon>Tracheophyta</taxon>
        <taxon>Spermatophyta</taxon>
        <taxon>Magnoliopsida</taxon>
        <taxon>Liliopsida</taxon>
        <taxon>Poales</taxon>
        <taxon>Bromeliaceae</taxon>
        <taxon>Bromelioideae</taxon>
        <taxon>Ananas</taxon>
    </lineage>
</organism>